<dbReference type="InterPro" id="IPR047089">
    <property type="entry name" value="Asp-tRNA-ligase_1_N"/>
</dbReference>
<dbReference type="CDD" id="cd04317">
    <property type="entry name" value="EcAspRS_like_N"/>
    <property type="match status" value="1"/>
</dbReference>
<dbReference type="InterPro" id="IPR004115">
    <property type="entry name" value="GAD-like_sf"/>
</dbReference>
<comment type="caution">
    <text evidence="7">Lacks conserved residue(s) required for the propagation of feature annotation.</text>
</comment>
<dbReference type="InterPro" id="IPR004364">
    <property type="entry name" value="Aa-tRNA-synt_II"/>
</dbReference>
<dbReference type="PRINTS" id="PR01042">
    <property type="entry name" value="TRNASYNTHASP"/>
</dbReference>
<comment type="catalytic activity">
    <reaction evidence="7">
        <text>tRNA(Asp) + L-aspartate + ATP = L-aspartyl-tRNA(Asp) + AMP + diphosphate</text>
        <dbReference type="Rhea" id="RHEA:19649"/>
        <dbReference type="Rhea" id="RHEA-COMP:9660"/>
        <dbReference type="Rhea" id="RHEA-COMP:9678"/>
        <dbReference type="ChEBI" id="CHEBI:29991"/>
        <dbReference type="ChEBI" id="CHEBI:30616"/>
        <dbReference type="ChEBI" id="CHEBI:33019"/>
        <dbReference type="ChEBI" id="CHEBI:78442"/>
        <dbReference type="ChEBI" id="CHEBI:78516"/>
        <dbReference type="ChEBI" id="CHEBI:456215"/>
        <dbReference type="EC" id="6.1.1.12"/>
    </reaction>
</comment>
<evidence type="ECO:0000256" key="5">
    <source>
        <dbReference type="ARBA" id="ARBA00022917"/>
    </source>
</evidence>
<dbReference type="InterPro" id="IPR006195">
    <property type="entry name" value="aa-tRNA-synth_II"/>
</dbReference>
<dbReference type="GO" id="GO:0005737">
    <property type="term" value="C:cytoplasm"/>
    <property type="evidence" value="ECO:0007669"/>
    <property type="project" value="UniProtKB-SubCell"/>
</dbReference>
<feature type="binding site" evidence="7">
    <location>
        <position position="490"/>
    </location>
    <ligand>
        <name>ATP</name>
        <dbReference type="ChEBI" id="CHEBI:30616"/>
    </ligand>
</feature>
<evidence type="ECO:0000256" key="1">
    <source>
        <dbReference type="ARBA" id="ARBA00006303"/>
    </source>
</evidence>
<dbReference type="GO" id="GO:0140096">
    <property type="term" value="F:catalytic activity, acting on a protein"/>
    <property type="evidence" value="ECO:0007669"/>
    <property type="project" value="UniProtKB-ARBA"/>
</dbReference>
<dbReference type="CDD" id="cd00777">
    <property type="entry name" value="AspRS_core"/>
    <property type="match status" value="1"/>
</dbReference>
<comment type="subcellular location">
    <subcellularLocation>
        <location evidence="7">Cytoplasm</location>
    </subcellularLocation>
</comment>
<dbReference type="GO" id="GO:0006422">
    <property type="term" value="P:aspartyl-tRNA aminoacylation"/>
    <property type="evidence" value="ECO:0007669"/>
    <property type="project" value="UniProtKB-UniRule"/>
</dbReference>
<dbReference type="PANTHER" id="PTHR22594">
    <property type="entry name" value="ASPARTYL/LYSYL-TRNA SYNTHETASE"/>
    <property type="match status" value="1"/>
</dbReference>
<evidence type="ECO:0000256" key="2">
    <source>
        <dbReference type="ARBA" id="ARBA00022598"/>
    </source>
</evidence>
<comment type="function">
    <text evidence="7">Catalyzes the attachment of L-aspartate to tRNA(Asp) in a two-step reaction: L-aspartate is first activated by ATP to form Asp-AMP and then transferred to the acceptor end of tRNA(Asp).</text>
</comment>
<dbReference type="SUPFAM" id="SSF55261">
    <property type="entry name" value="GAD domain-like"/>
    <property type="match status" value="1"/>
</dbReference>
<comment type="similarity">
    <text evidence="1 7">Belongs to the class-II aminoacyl-tRNA synthetase family. Type 1 subfamily.</text>
</comment>
<reference evidence="9 10" key="1">
    <citation type="submission" date="2016-08" db="EMBL/GenBank/DDBJ databases">
        <title>A novel genetic cassette of butanologenic Thermoanaerobacterium thermosaccharolyticum that directly convert cellulose to butanol.</title>
        <authorList>
            <person name="Li T."/>
            <person name="He J."/>
        </authorList>
    </citation>
    <scope>NUCLEOTIDE SEQUENCE [LARGE SCALE GENOMIC DNA]</scope>
    <source>
        <strain evidence="9 10">TG57</strain>
    </source>
</reference>
<keyword evidence="5 7" id="KW-0648">Protein biosynthesis</keyword>
<keyword evidence="6 7" id="KW-0030">Aminoacyl-tRNA synthetase</keyword>
<evidence type="ECO:0000313" key="9">
    <source>
        <dbReference type="EMBL" id="AST59201.1"/>
    </source>
</evidence>
<dbReference type="NCBIfam" id="TIGR00459">
    <property type="entry name" value="aspS_bact"/>
    <property type="match status" value="1"/>
</dbReference>
<sequence length="593" mass="68045">MGEQLSGMKRTHMCGELTLEDVGKSVIVMGWVQRRRDLGGLIFLELRDRTGLIQIVCSEQLSKEAFDKAQHVRNEYVLAAAGEVVRRSDENINPNLETGNIEIYVSEFKILSKAETPPFMVEDRNNVSEAIRLKYRYLDLRRPSMQKILMTRYRITRIVRDFLDKNGFIDIETPLLIKSTPEGARDYLVPSRVQPGKFFALPQSPQIFKQLLMISGFDRYYQIAKCLRDEDLRADRQPEFTQIDMEMSFVEEDDVIALNEKMIARIFKEILDIDLEVPFKRISWQEAMNRFGSDKPDMRFGMELKDLSSIFADSDFKVFKDAVQNGGSVRGINVKGAASMPRRQLDELVEYVKTYKAKGLVWIQMLDDGPRSQISKFLKDDEMTQVVNVMEAEKGDLILIVADKNNMVVYDALGHLRLEMGKRYNLIDESKYEFLWVVDFPLLEYSEEEKRFVAMHHPFTAPKDEDIEMLDKDPGRVRAKAYDIVLNGMEIGGGSIRIHDTELQKKMFKVLGFTDEDAEARFGFLLNAFKYGAPPHGGIAYGLDRLTMILAGTDNIRDVIAFPKTQNACDLMSDAPSEVSKEQLDELHIKVDL</sequence>
<dbReference type="InterPro" id="IPR002312">
    <property type="entry name" value="Asp/Asn-tRNA-synth_IIb"/>
</dbReference>
<dbReference type="Proteomes" id="UP000214975">
    <property type="component" value="Chromosome"/>
</dbReference>
<feature type="domain" description="Aminoacyl-transfer RNA synthetases class-II family profile" evidence="8">
    <location>
        <begin position="154"/>
        <end position="563"/>
    </location>
</feature>
<feature type="binding site" evidence="7">
    <location>
        <position position="497"/>
    </location>
    <ligand>
        <name>L-aspartate</name>
        <dbReference type="ChEBI" id="CHEBI:29991"/>
    </ligand>
</feature>
<dbReference type="NCBIfam" id="NF001750">
    <property type="entry name" value="PRK00476.1"/>
    <property type="match status" value="1"/>
</dbReference>
<dbReference type="Gene3D" id="3.30.1360.30">
    <property type="entry name" value="GAD-like domain"/>
    <property type="match status" value="1"/>
</dbReference>
<name>A0A223I3A6_THETR</name>
<dbReference type="PROSITE" id="PS50862">
    <property type="entry name" value="AA_TRNA_LIGASE_II"/>
    <property type="match status" value="1"/>
</dbReference>
<feature type="binding site" evidence="7">
    <location>
        <begin position="542"/>
        <end position="545"/>
    </location>
    <ligand>
        <name>ATP</name>
        <dbReference type="ChEBI" id="CHEBI:30616"/>
    </ligand>
</feature>
<dbReference type="RefSeq" id="WP_094398097.1">
    <property type="nucleotide sequence ID" value="NZ_CP016893.1"/>
</dbReference>
<dbReference type="HAMAP" id="MF_00044">
    <property type="entry name" value="Asp_tRNA_synth_type1"/>
    <property type="match status" value="1"/>
</dbReference>
<dbReference type="GO" id="GO:0005524">
    <property type="term" value="F:ATP binding"/>
    <property type="evidence" value="ECO:0007669"/>
    <property type="project" value="UniProtKB-UniRule"/>
</dbReference>
<dbReference type="InterPro" id="IPR004365">
    <property type="entry name" value="NA-bd_OB_tRNA"/>
</dbReference>
<evidence type="ECO:0000256" key="7">
    <source>
        <dbReference type="HAMAP-Rule" id="MF_00044"/>
    </source>
</evidence>
<proteinExistence type="inferred from homology"/>
<dbReference type="InterPro" id="IPR004524">
    <property type="entry name" value="Asp-tRNA-ligase_1"/>
</dbReference>
<dbReference type="Gene3D" id="2.40.50.140">
    <property type="entry name" value="Nucleic acid-binding proteins"/>
    <property type="match status" value="1"/>
</dbReference>
<evidence type="ECO:0000256" key="4">
    <source>
        <dbReference type="ARBA" id="ARBA00022840"/>
    </source>
</evidence>
<evidence type="ECO:0000313" key="10">
    <source>
        <dbReference type="Proteomes" id="UP000214975"/>
    </source>
</evidence>
<accession>A0A223I3A6</accession>
<keyword evidence="2 7" id="KW-0436">Ligase</keyword>
<dbReference type="GO" id="GO:0016740">
    <property type="term" value="F:transferase activity"/>
    <property type="evidence" value="ECO:0007669"/>
    <property type="project" value="UniProtKB-ARBA"/>
</dbReference>
<dbReference type="PANTHER" id="PTHR22594:SF5">
    <property type="entry name" value="ASPARTATE--TRNA LIGASE, MITOCHONDRIAL"/>
    <property type="match status" value="1"/>
</dbReference>
<keyword evidence="7" id="KW-0963">Cytoplasm</keyword>
<evidence type="ECO:0000256" key="3">
    <source>
        <dbReference type="ARBA" id="ARBA00022741"/>
    </source>
</evidence>
<dbReference type="EMBL" id="CP016893">
    <property type="protein sequence ID" value="AST59201.1"/>
    <property type="molecule type" value="Genomic_DNA"/>
</dbReference>
<feature type="binding site" evidence="7">
    <location>
        <begin position="228"/>
        <end position="230"/>
    </location>
    <ligand>
        <name>ATP</name>
        <dbReference type="ChEBI" id="CHEBI:30616"/>
    </ligand>
</feature>
<keyword evidence="3 7" id="KW-0547">Nucleotide-binding</keyword>
<feature type="binding site" evidence="7">
    <location>
        <position position="182"/>
    </location>
    <ligand>
        <name>L-aspartate</name>
        <dbReference type="ChEBI" id="CHEBI:29991"/>
    </ligand>
</feature>
<feature type="binding site" evidence="7">
    <location>
        <position position="456"/>
    </location>
    <ligand>
        <name>L-aspartate</name>
        <dbReference type="ChEBI" id="CHEBI:29991"/>
    </ligand>
</feature>
<dbReference type="InterPro" id="IPR029351">
    <property type="entry name" value="GAD_dom"/>
</dbReference>
<evidence type="ECO:0000256" key="6">
    <source>
        <dbReference type="ARBA" id="ARBA00023146"/>
    </source>
</evidence>
<dbReference type="AlphaFoldDB" id="A0A223I3A6"/>
<gene>
    <name evidence="7" type="primary">aspS</name>
    <name evidence="9" type="ORF">Thert_03488</name>
</gene>
<comment type="subunit">
    <text evidence="7">Homodimer.</text>
</comment>
<dbReference type="SUPFAM" id="SSF50249">
    <property type="entry name" value="Nucleic acid-binding proteins"/>
    <property type="match status" value="1"/>
</dbReference>
<dbReference type="Pfam" id="PF00152">
    <property type="entry name" value="tRNA-synt_2"/>
    <property type="match status" value="1"/>
</dbReference>
<dbReference type="Pfam" id="PF02938">
    <property type="entry name" value="GAD"/>
    <property type="match status" value="1"/>
</dbReference>
<dbReference type="InterPro" id="IPR047090">
    <property type="entry name" value="AspRS_core"/>
</dbReference>
<dbReference type="InterPro" id="IPR045864">
    <property type="entry name" value="aa-tRNA-synth_II/BPL/LPL"/>
</dbReference>
<organism evidence="9 10">
    <name type="scientific">Thermoanaerobacterium thermosaccharolyticum</name>
    <name type="common">Clostridium thermosaccharolyticum</name>
    <dbReference type="NCBI Taxonomy" id="1517"/>
    <lineage>
        <taxon>Bacteria</taxon>
        <taxon>Bacillati</taxon>
        <taxon>Bacillota</taxon>
        <taxon>Clostridia</taxon>
        <taxon>Thermoanaerobacterales</taxon>
        <taxon>Thermoanaerobacteraceae</taxon>
        <taxon>Thermoanaerobacterium</taxon>
    </lineage>
</organism>
<dbReference type="SUPFAM" id="SSF55681">
    <property type="entry name" value="Class II aaRS and biotin synthetases"/>
    <property type="match status" value="1"/>
</dbReference>
<dbReference type="GO" id="GO:0003676">
    <property type="term" value="F:nucleic acid binding"/>
    <property type="evidence" value="ECO:0007669"/>
    <property type="project" value="InterPro"/>
</dbReference>
<feature type="binding site" evidence="7">
    <location>
        <position position="228"/>
    </location>
    <ligand>
        <name>L-aspartate</name>
        <dbReference type="ChEBI" id="CHEBI:29991"/>
    </ligand>
</feature>
<dbReference type="GO" id="GO:0004815">
    <property type="term" value="F:aspartate-tRNA ligase activity"/>
    <property type="evidence" value="ECO:0007669"/>
    <property type="project" value="UniProtKB-UniRule"/>
</dbReference>
<keyword evidence="4 7" id="KW-0067">ATP-binding</keyword>
<dbReference type="EC" id="6.1.1.12" evidence="7"/>
<feature type="binding site" evidence="7">
    <location>
        <position position="237"/>
    </location>
    <ligand>
        <name>ATP</name>
        <dbReference type="ChEBI" id="CHEBI:30616"/>
    </ligand>
</feature>
<protein>
    <recommendedName>
        <fullName evidence="7">Aspartate--tRNA ligase</fullName>
        <ecNumber evidence="7">6.1.1.12</ecNumber>
    </recommendedName>
    <alternativeName>
        <fullName evidence="7">Aspartyl-tRNA synthetase</fullName>
        <shortName evidence="7">AspRS</shortName>
    </alternativeName>
</protein>
<dbReference type="InterPro" id="IPR012340">
    <property type="entry name" value="NA-bd_OB-fold"/>
</dbReference>
<dbReference type="Pfam" id="PF01336">
    <property type="entry name" value="tRNA_anti-codon"/>
    <property type="match status" value="1"/>
</dbReference>
<dbReference type="Gene3D" id="3.30.930.10">
    <property type="entry name" value="Bira Bifunctional Protein, Domain 2"/>
    <property type="match status" value="1"/>
</dbReference>
<feature type="region of interest" description="Aspartate" evidence="7">
    <location>
        <begin position="206"/>
        <end position="209"/>
    </location>
</feature>
<evidence type="ECO:0000259" key="8">
    <source>
        <dbReference type="PROSITE" id="PS50862"/>
    </source>
</evidence>